<name>A0ACD1AEY0_9FIRM</name>
<gene>
    <name evidence="1" type="ORF">FRZ06_17465</name>
</gene>
<keyword evidence="1" id="KW-0378">Hydrolase</keyword>
<accession>A0ACD1AEY0</accession>
<sequence length="216" mass="24963">MLKAIVMDFDGLIIDTEVIWFDIFAEWFRRNLQHELEMKDFLICVGSSSEDLFCSLEELHGWTIDRDQFDQETLDTFIERSRLLEPKDGVVAFIQTAKRLGLKLALATSAKRLKPVTHLTRLKLLDYFDILVTAEDVERIKPYPDLFLKAAEDLGVNKNEVLIVEDSKNGLISGRNAGMRVVVVPNEVTKHSEFENYYMKVNSLKDIDLEELMKTF</sequence>
<keyword evidence="2" id="KW-1185">Reference proteome</keyword>
<evidence type="ECO:0000313" key="2">
    <source>
        <dbReference type="Proteomes" id="UP000594014"/>
    </source>
</evidence>
<proteinExistence type="predicted"/>
<dbReference type="Proteomes" id="UP000594014">
    <property type="component" value="Chromosome"/>
</dbReference>
<evidence type="ECO:0000313" key="1">
    <source>
        <dbReference type="EMBL" id="QOX65006.1"/>
    </source>
</evidence>
<dbReference type="EMBL" id="CP042469">
    <property type="protein sequence ID" value="QOX65006.1"/>
    <property type="molecule type" value="Genomic_DNA"/>
</dbReference>
<protein>
    <submittedName>
        <fullName evidence="1">HAD family hydrolase</fullName>
    </submittedName>
</protein>
<reference evidence="1" key="1">
    <citation type="submission" date="2019-08" db="EMBL/GenBank/DDBJ databases">
        <title>Genome sequence of Clostridiales bacterium MT110.</title>
        <authorList>
            <person name="Cao J."/>
        </authorList>
    </citation>
    <scope>NUCLEOTIDE SEQUENCE</scope>
    <source>
        <strain evidence="1">MT110</strain>
    </source>
</reference>
<organism evidence="1 2">
    <name type="scientific">Anoxybacterium hadale</name>
    <dbReference type="NCBI Taxonomy" id="3408580"/>
    <lineage>
        <taxon>Bacteria</taxon>
        <taxon>Bacillati</taxon>
        <taxon>Bacillota</taxon>
        <taxon>Clostridia</taxon>
        <taxon>Peptostreptococcales</taxon>
        <taxon>Anaerovoracaceae</taxon>
        <taxon>Anoxybacterium</taxon>
    </lineage>
</organism>